<dbReference type="GO" id="GO:0016740">
    <property type="term" value="F:transferase activity"/>
    <property type="evidence" value="ECO:0007669"/>
    <property type="project" value="UniProtKB-KW"/>
</dbReference>
<dbReference type="KEGG" id="psai:C3B54_111748"/>
<dbReference type="Proteomes" id="UP000243077">
    <property type="component" value="Chromosome"/>
</dbReference>
<proteinExistence type="predicted"/>
<organism evidence="1 2">
    <name type="scientific">Pontimonas salivibrio</name>
    <dbReference type="NCBI Taxonomy" id="1159327"/>
    <lineage>
        <taxon>Bacteria</taxon>
        <taxon>Bacillati</taxon>
        <taxon>Actinomycetota</taxon>
        <taxon>Actinomycetes</taxon>
        <taxon>Micrococcales</taxon>
        <taxon>Microbacteriaceae</taxon>
        <taxon>Pontimonas</taxon>
    </lineage>
</organism>
<dbReference type="AlphaFoldDB" id="A0A2L2BSL5"/>
<keyword evidence="1" id="KW-0808">Transferase</keyword>
<reference evidence="1 2" key="1">
    <citation type="submission" date="2018-02" db="EMBL/GenBank/DDBJ databases">
        <title>Complete genome of the streamlined marine actinobacterium Pontimonas salivibrio CL-TW6 adapted to coastal planktonic lifestype.</title>
        <authorList>
            <person name="Cho B.C."/>
            <person name="Hardies S.C."/>
            <person name="Jang G.I."/>
            <person name="Hwang C.Y."/>
        </authorList>
    </citation>
    <scope>NUCLEOTIDE SEQUENCE [LARGE SCALE GENOMIC DNA]</scope>
    <source>
        <strain evidence="1 2">CL-TW6</strain>
    </source>
</reference>
<name>A0A2L2BSL5_9MICO</name>
<dbReference type="SUPFAM" id="SSF52540">
    <property type="entry name" value="P-loop containing nucleoside triphosphate hydrolases"/>
    <property type="match status" value="1"/>
</dbReference>
<keyword evidence="2" id="KW-1185">Reference proteome</keyword>
<protein>
    <submittedName>
        <fullName evidence="1">Sulfotransferase</fullName>
    </submittedName>
</protein>
<dbReference type="InterPro" id="IPR027417">
    <property type="entry name" value="P-loop_NTPase"/>
</dbReference>
<gene>
    <name evidence="1" type="ORF">C3B54_111748</name>
</gene>
<evidence type="ECO:0000313" key="1">
    <source>
        <dbReference type="EMBL" id="AVG24674.1"/>
    </source>
</evidence>
<evidence type="ECO:0000313" key="2">
    <source>
        <dbReference type="Proteomes" id="UP000243077"/>
    </source>
</evidence>
<accession>A0A2L2BSL5</accession>
<dbReference type="EMBL" id="CP026923">
    <property type="protein sequence ID" value="AVG24674.1"/>
    <property type="molecule type" value="Genomic_DNA"/>
</dbReference>
<sequence length="325" mass="36692">MLHIGLRKTGSSYLQSMFALNREALAQLGVDYPRPASAAHAEAGLTSSGNAPSRRIHKVLRAARKVDTPLERILYSREQLSEEVVQLLSSSNGRAAFKEMLEFKGRPLRVVFFIVIRDPLEWAFSKYQQSVKHDRVTASLNDWLSSDAALFQEGLAESVAWLRNNGVDVRILNYSRHKNTLWASSLKALSIPNVGEWVEPPIRMVNRSLTAGELRIQRIANSLEGWEPEEIFANGFLARNTDAPRGIPALTEEAYEQFVRRATPLIDALNDVVAESERLELGPYDPAWSQAFEEEQRNGVFLDDSALNALIKSLRDRLVKYPRYD</sequence>